<evidence type="ECO:0000313" key="6">
    <source>
        <dbReference type="EMBL" id="KAH7982222.1"/>
    </source>
</evidence>
<sequence length="399" mass="45179">MDSKLAHLFEARNGLRERWKLNKLNRRLRRRIAEINREIETYSMQLERARWEETCNMVDGQMRVGGKWNLLKHLMGPEKSKGSQCRVVDRIVSAALRDSSEKEHMMWDCPHITKELKAQIIPRQGFYSAIKSTDPGVSTCGMGSVLEDLSSATACREFIPDGGKRDVFTSRTEPFSSLLSQLHGYRKKSQNNHMAADSTHFRYPRLLPESGYRVVDNHERRRDMASGENWKDACSVYDFTAEDIRGMNVSLRKYAGHVVLIVNVASRCGFTDSNYRQLQALHDKYASNDPPLSILAFPCNQFGSQEPGSNAEIEDFCKSTYNVKFDMFAKVDVNGDGAHPLWKFLKHRQGGTLGDAIKWNFTKFLVNGSGQPVGRYSPTTAPSAIEDDIKKLLAGSSQL</sequence>
<dbReference type="Proteomes" id="UP000821837">
    <property type="component" value="Chromosome 1"/>
</dbReference>
<evidence type="ECO:0000256" key="5">
    <source>
        <dbReference type="SAM" id="Coils"/>
    </source>
</evidence>
<dbReference type="InterPro" id="IPR000889">
    <property type="entry name" value="Glutathione_peroxidase"/>
</dbReference>
<evidence type="ECO:0000256" key="2">
    <source>
        <dbReference type="ARBA" id="ARBA00022559"/>
    </source>
</evidence>
<dbReference type="FunFam" id="3.40.30.10:FF:000025">
    <property type="entry name" value="Glutathione peroxidase"/>
    <property type="match status" value="1"/>
</dbReference>
<dbReference type="EMBL" id="JABSTV010001245">
    <property type="protein sequence ID" value="KAH7982222.1"/>
    <property type="molecule type" value="Genomic_DNA"/>
</dbReference>
<dbReference type="Pfam" id="PF00255">
    <property type="entry name" value="GSHPx"/>
    <property type="match status" value="1"/>
</dbReference>
<keyword evidence="5" id="KW-0175">Coiled coil</keyword>
<protein>
    <recommendedName>
        <fullName evidence="4">Glutathione peroxidase</fullName>
    </recommendedName>
</protein>
<comment type="caution">
    <text evidence="6">The sequence shown here is derived from an EMBL/GenBank/DDBJ whole genome shotgun (WGS) entry which is preliminary data.</text>
</comment>
<comment type="similarity">
    <text evidence="1 4">Belongs to the glutathione peroxidase family.</text>
</comment>
<reference evidence="6" key="1">
    <citation type="journal article" date="2020" name="Cell">
        <title>Large-Scale Comparative Analyses of Tick Genomes Elucidate Their Genetic Diversity and Vector Capacities.</title>
        <authorList>
            <consortium name="Tick Genome and Microbiome Consortium (TIGMIC)"/>
            <person name="Jia N."/>
            <person name="Wang J."/>
            <person name="Shi W."/>
            <person name="Du L."/>
            <person name="Sun Y."/>
            <person name="Zhan W."/>
            <person name="Jiang J.F."/>
            <person name="Wang Q."/>
            <person name="Zhang B."/>
            <person name="Ji P."/>
            <person name="Bell-Sakyi L."/>
            <person name="Cui X.M."/>
            <person name="Yuan T.T."/>
            <person name="Jiang B.G."/>
            <person name="Yang W.F."/>
            <person name="Lam T.T."/>
            <person name="Chang Q.C."/>
            <person name="Ding S.J."/>
            <person name="Wang X.J."/>
            <person name="Zhu J.G."/>
            <person name="Ruan X.D."/>
            <person name="Zhao L."/>
            <person name="Wei J.T."/>
            <person name="Ye R.Z."/>
            <person name="Que T.C."/>
            <person name="Du C.H."/>
            <person name="Zhou Y.H."/>
            <person name="Cheng J.X."/>
            <person name="Dai P.F."/>
            <person name="Guo W.B."/>
            <person name="Han X.H."/>
            <person name="Huang E.J."/>
            <person name="Li L.F."/>
            <person name="Wei W."/>
            <person name="Gao Y.C."/>
            <person name="Liu J.Z."/>
            <person name="Shao H.Z."/>
            <person name="Wang X."/>
            <person name="Wang C.C."/>
            <person name="Yang T.C."/>
            <person name="Huo Q.B."/>
            <person name="Li W."/>
            <person name="Chen H.Y."/>
            <person name="Chen S.E."/>
            <person name="Zhou L.G."/>
            <person name="Ni X.B."/>
            <person name="Tian J.H."/>
            <person name="Sheng Y."/>
            <person name="Liu T."/>
            <person name="Pan Y.S."/>
            <person name="Xia L.Y."/>
            <person name="Li J."/>
            <person name="Zhao F."/>
            <person name="Cao W.C."/>
        </authorList>
    </citation>
    <scope>NUCLEOTIDE SEQUENCE</scope>
    <source>
        <strain evidence="6">Rsan-2018</strain>
    </source>
</reference>
<dbReference type="GO" id="GO:0004601">
    <property type="term" value="F:peroxidase activity"/>
    <property type="evidence" value="ECO:0007669"/>
    <property type="project" value="UniProtKB-KW"/>
</dbReference>
<evidence type="ECO:0000256" key="4">
    <source>
        <dbReference type="RuleBase" id="RU000499"/>
    </source>
</evidence>
<dbReference type="VEuPathDB" id="VectorBase:RSAN_031398"/>
<gene>
    <name evidence="6" type="ORF">HPB52_003500</name>
</gene>
<dbReference type="PRINTS" id="PR01011">
    <property type="entry name" value="GLUTPROXDASE"/>
</dbReference>
<dbReference type="InterPro" id="IPR029759">
    <property type="entry name" value="GPX_AS"/>
</dbReference>
<dbReference type="GO" id="GO:0006979">
    <property type="term" value="P:response to oxidative stress"/>
    <property type="evidence" value="ECO:0007669"/>
    <property type="project" value="InterPro"/>
</dbReference>
<feature type="coiled-coil region" evidence="5">
    <location>
        <begin position="18"/>
        <end position="52"/>
    </location>
</feature>
<evidence type="ECO:0000256" key="1">
    <source>
        <dbReference type="ARBA" id="ARBA00006926"/>
    </source>
</evidence>
<dbReference type="SUPFAM" id="SSF52833">
    <property type="entry name" value="Thioredoxin-like"/>
    <property type="match status" value="1"/>
</dbReference>
<proteinExistence type="inferred from homology"/>
<keyword evidence="3 4" id="KW-0560">Oxidoreductase</keyword>
<dbReference type="AlphaFoldDB" id="A0A9D4QHA7"/>
<dbReference type="InterPro" id="IPR029760">
    <property type="entry name" value="GPX_CS"/>
</dbReference>
<keyword evidence="2 4" id="KW-0575">Peroxidase</keyword>
<dbReference type="PANTHER" id="PTHR11592:SF78">
    <property type="entry name" value="GLUTATHIONE PEROXIDASE"/>
    <property type="match status" value="1"/>
</dbReference>
<dbReference type="PROSITE" id="PS00460">
    <property type="entry name" value="GLUTATHIONE_PEROXID_1"/>
    <property type="match status" value="1"/>
</dbReference>
<reference evidence="6" key="2">
    <citation type="submission" date="2021-09" db="EMBL/GenBank/DDBJ databases">
        <authorList>
            <person name="Jia N."/>
            <person name="Wang J."/>
            <person name="Shi W."/>
            <person name="Du L."/>
            <person name="Sun Y."/>
            <person name="Zhan W."/>
            <person name="Jiang J."/>
            <person name="Wang Q."/>
            <person name="Zhang B."/>
            <person name="Ji P."/>
            <person name="Sakyi L.B."/>
            <person name="Cui X."/>
            <person name="Yuan T."/>
            <person name="Jiang B."/>
            <person name="Yang W."/>
            <person name="Lam T.T.-Y."/>
            <person name="Chang Q."/>
            <person name="Ding S."/>
            <person name="Wang X."/>
            <person name="Zhu J."/>
            <person name="Ruan X."/>
            <person name="Zhao L."/>
            <person name="Wei J."/>
            <person name="Que T."/>
            <person name="Du C."/>
            <person name="Cheng J."/>
            <person name="Dai P."/>
            <person name="Han X."/>
            <person name="Huang E."/>
            <person name="Gao Y."/>
            <person name="Liu J."/>
            <person name="Shao H."/>
            <person name="Ye R."/>
            <person name="Li L."/>
            <person name="Wei W."/>
            <person name="Wang X."/>
            <person name="Wang C."/>
            <person name="Huo Q."/>
            <person name="Li W."/>
            <person name="Guo W."/>
            <person name="Chen H."/>
            <person name="Chen S."/>
            <person name="Zhou L."/>
            <person name="Zhou L."/>
            <person name="Ni X."/>
            <person name="Tian J."/>
            <person name="Zhou Y."/>
            <person name="Sheng Y."/>
            <person name="Liu T."/>
            <person name="Pan Y."/>
            <person name="Xia L."/>
            <person name="Li J."/>
            <person name="Zhao F."/>
            <person name="Cao W."/>
        </authorList>
    </citation>
    <scope>NUCLEOTIDE SEQUENCE</scope>
    <source>
        <strain evidence="6">Rsan-2018</strain>
        <tissue evidence="6">Larvae</tissue>
    </source>
</reference>
<dbReference type="PROSITE" id="PS51355">
    <property type="entry name" value="GLUTATHIONE_PEROXID_3"/>
    <property type="match status" value="1"/>
</dbReference>
<dbReference type="PANTHER" id="PTHR11592">
    <property type="entry name" value="GLUTATHIONE PEROXIDASE"/>
    <property type="match status" value="1"/>
</dbReference>
<evidence type="ECO:0000313" key="7">
    <source>
        <dbReference type="Proteomes" id="UP000821837"/>
    </source>
</evidence>
<evidence type="ECO:0000256" key="3">
    <source>
        <dbReference type="ARBA" id="ARBA00023002"/>
    </source>
</evidence>
<dbReference type="PROSITE" id="PS00763">
    <property type="entry name" value="GLUTATHIONE_PEROXID_2"/>
    <property type="match status" value="1"/>
</dbReference>
<keyword evidence="7" id="KW-1185">Reference proteome</keyword>
<dbReference type="Gene3D" id="3.40.30.10">
    <property type="entry name" value="Glutaredoxin"/>
    <property type="match status" value="1"/>
</dbReference>
<dbReference type="CDD" id="cd00340">
    <property type="entry name" value="GSH_Peroxidase"/>
    <property type="match status" value="1"/>
</dbReference>
<organism evidence="6 7">
    <name type="scientific">Rhipicephalus sanguineus</name>
    <name type="common">Brown dog tick</name>
    <name type="synonym">Ixodes sanguineus</name>
    <dbReference type="NCBI Taxonomy" id="34632"/>
    <lineage>
        <taxon>Eukaryota</taxon>
        <taxon>Metazoa</taxon>
        <taxon>Ecdysozoa</taxon>
        <taxon>Arthropoda</taxon>
        <taxon>Chelicerata</taxon>
        <taxon>Arachnida</taxon>
        <taxon>Acari</taxon>
        <taxon>Parasitiformes</taxon>
        <taxon>Ixodida</taxon>
        <taxon>Ixodoidea</taxon>
        <taxon>Ixodidae</taxon>
        <taxon>Rhipicephalinae</taxon>
        <taxon>Rhipicephalus</taxon>
        <taxon>Rhipicephalus</taxon>
    </lineage>
</organism>
<dbReference type="InterPro" id="IPR036249">
    <property type="entry name" value="Thioredoxin-like_sf"/>
</dbReference>
<name>A0A9D4QHA7_RHISA</name>
<accession>A0A9D4QHA7</accession>